<keyword evidence="1" id="KW-0597">Phosphoprotein</keyword>
<evidence type="ECO:0000313" key="3">
    <source>
        <dbReference type="EMBL" id="MCC2167211.1"/>
    </source>
</evidence>
<dbReference type="EMBL" id="JAJEQF010000010">
    <property type="protein sequence ID" value="MCC2167211.1"/>
    <property type="molecule type" value="Genomic_DNA"/>
</dbReference>
<evidence type="ECO:0000256" key="1">
    <source>
        <dbReference type="PROSITE-ProRule" id="PRU00110"/>
    </source>
</evidence>
<comment type="caution">
    <text evidence="3">The sequence shown here is derived from an EMBL/GenBank/DDBJ whole genome shotgun (WGS) entry which is preliminary data.</text>
</comment>
<evidence type="ECO:0000313" key="4">
    <source>
        <dbReference type="Proteomes" id="UP001199355"/>
    </source>
</evidence>
<proteinExistence type="predicted"/>
<protein>
    <submittedName>
        <fullName evidence="3">Hpt domain-containing protein</fullName>
    </submittedName>
</protein>
<keyword evidence="4" id="KW-1185">Reference proteome</keyword>
<feature type="modified residue" description="Phosphohistidine" evidence="1">
    <location>
        <position position="60"/>
    </location>
</feature>
<dbReference type="SUPFAM" id="SSF47226">
    <property type="entry name" value="Histidine-containing phosphotransfer domain, HPT domain"/>
    <property type="match status" value="1"/>
</dbReference>
<dbReference type="GO" id="GO:0000160">
    <property type="term" value="P:phosphorelay signal transduction system"/>
    <property type="evidence" value="ECO:0007669"/>
    <property type="project" value="InterPro"/>
</dbReference>
<dbReference type="AlphaFoldDB" id="A0AAE3ASR7"/>
<dbReference type="InterPro" id="IPR008207">
    <property type="entry name" value="Sig_transdc_His_kin_Hpt_dom"/>
</dbReference>
<sequence length="117" mass="13426">MTVRECYEKIGSDFDKVLERMGSEALVKRFAIKFLEDKSFEELTESLKEKDGECAFRAAHTLKGVCANLGLDRLYEADSELTEKLRGRQTEGSEELYQKVAEVYETTVTVLKELENF</sequence>
<accession>A0AAE3ASR7</accession>
<dbReference type="InterPro" id="IPR036641">
    <property type="entry name" value="HPT_dom_sf"/>
</dbReference>
<evidence type="ECO:0000259" key="2">
    <source>
        <dbReference type="PROSITE" id="PS50894"/>
    </source>
</evidence>
<dbReference type="Gene3D" id="1.20.120.160">
    <property type="entry name" value="HPT domain"/>
    <property type="match status" value="1"/>
</dbReference>
<dbReference type="SMART" id="SM00073">
    <property type="entry name" value="HPT"/>
    <property type="match status" value="1"/>
</dbReference>
<feature type="domain" description="HPt" evidence="2">
    <location>
        <begin position="19"/>
        <end position="117"/>
    </location>
</feature>
<dbReference type="Pfam" id="PF01627">
    <property type="entry name" value="Hpt"/>
    <property type="match status" value="1"/>
</dbReference>
<dbReference type="PROSITE" id="PS50894">
    <property type="entry name" value="HPT"/>
    <property type="match status" value="1"/>
</dbReference>
<reference evidence="3 4" key="1">
    <citation type="submission" date="2021-10" db="EMBL/GenBank/DDBJ databases">
        <title>Anaerobic single-cell dispensing facilitates the cultivation of human gut bacteria.</title>
        <authorList>
            <person name="Afrizal A."/>
        </authorList>
    </citation>
    <scope>NUCLEOTIDE SEQUENCE [LARGE SCALE GENOMIC DNA]</scope>
    <source>
        <strain evidence="3 4">CLA-AA-H244</strain>
    </source>
</reference>
<dbReference type="RefSeq" id="WP_117960648.1">
    <property type="nucleotide sequence ID" value="NZ_JAJEQF010000010.1"/>
</dbReference>
<name>A0AAE3ASR7_9FIRM</name>
<gene>
    <name evidence="3" type="ORF">LKD45_05790</name>
</gene>
<organism evidence="3 4">
    <name type="scientific">Gallintestinimicrobium propionicum</name>
    <dbReference type="NCBI Taxonomy" id="2981770"/>
    <lineage>
        <taxon>Bacteria</taxon>
        <taxon>Bacillati</taxon>
        <taxon>Bacillota</taxon>
        <taxon>Clostridia</taxon>
        <taxon>Lachnospirales</taxon>
        <taxon>Lachnospiraceae</taxon>
        <taxon>Gallintestinimicrobium</taxon>
    </lineage>
</organism>
<dbReference type="Proteomes" id="UP001199355">
    <property type="component" value="Unassembled WGS sequence"/>
</dbReference>